<reference evidence="6 7" key="1">
    <citation type="submission" date="2025-08" db="UniProtKB">
        <authorList>
            <consortium name="RefSeq"/>
        </authorList>
    </citation>
    <scope>IDENTIFICATION</scope>
</reference>
<dbReference type="RefSeq" id="XP_029634964.1">
    <property type="nucleotide sequence ID" value="XM_029779104.2"/>
</dbReference>
<dbReference type="Gene3D" id="3.40.50.1820">
    <property type="entry name" value="alpha/beta hydrolase"/>
    <property type="match status" value="1"/>
</dbReference>
<evidence type="ECO:0000313" key="7">
    <source>
        <dbReference type="RefSeq" id="XP_036358071.1"/>
    </source>
</evidence>
<keyword evidence="3" id="KW-0442">Lipid degradation</keyword>
<evidence type="ECO:0000256" key="1">
    <source>
        <dbReference type="ARBA" id="ARBA00013201"/>
    </source>
</evidence>
<keyword evidence="4" id="KW-0443">Lipid metabolism</keyword>
<dbReference type="KEGG" id="osn:115210501"/>
<dbReference type="Pfam" id="PF03403">
    <property type="entry name" value="PAF-AH_p_II"/>
    <property type="match status" value="2"/>
</dbReference>
<evidence type="ECO:0000313" key="6">
    <source>
        <dbReference type="RefSeq" id="XP_029634964.1"/>
    </source>
</evidence>
<dbReference type="AlphaFoldDB" id="A0A6P7S9G3"/>
<evidence type="ECO:0000313" key="5">
    <source>
        <dbReference type="Proteomes" id="UP000515154"/>
    </source>
</evidence>
<evidence type="ECO:0000256" key="3">
    <source>
        <dbReference type="ARBA" id="ARBA00022963"/>
    </source>
</evidence>
<dbReference type="GO" id="GO:0016042">
    <property type="term" value="P:lipid catabolic process"/>
    <property type="evidence" value="ECO:0007669"/>
    <property type="project" value="UniProtKB-KW"/>
</dbReference>
<dbReference type="GO" id="GO:0003847">
    <property type="term" value="F:1-alkyl-2-acetylglycerophosphocholine esterase activity"/>
    <property type="evidence" value="ECO:0007669"/>
    <property type="project" value="UniProtKB-EC"/>
</dbReference>
<keyword evidence="5" id="KW-1185">Reference proteome</keyword>
<dbReference type="InterPro" id="IPR029058">
    <property type="entry name" value="AB_hydrolase_fold"/>
</dbReference>
<dbReference type="PANTHER" id="PTHR10272:SF0">
    <property type="entry name" value="PLATELET-ACTIVATING FACTOR ACETYLHYDROLASE"/>
    <property type="match status" value="1"/>
</dbReference>
<keyword evidence="2" id="KW-0378">Hydrolase</keyword>
<name>A0A6P7S9G3_9MOLL</name>
<dbReference type="EC" id="3.1.1.47" evidence="1"/>
<proteinExistence type="predicted"/>
<accession>A0A6P7S9G3</accession>
<protein>
    <recommendedName>
        <fullName evidence="1">1-alkyl-2-acetylglycerophosphocholine esterase</fullName>
        <ecNumber evidence="1">3.1.1.47</ecNumber>
    </recommendedName>
</protein>
<dbReference type="SUPFAM" id="SSF53474">
    <property type="entry name" value="alpha/beta-Hydrolases"/>
    <property type="match status" value="1"/>
</dbReference>
<evidence type="ECO:0000256" key="4">
    <source>
        <dbReference type="ARBA" id="ARBA00023098"/>
    </source>
</evidence>
<dbReference type="RefSeq" id="XP_036358071.1">
    <property type="nucleotide sequence ID" value="XM_036502178.1"/>
</dbReference>
<sequence>MKQLPQGNGKYEVGAMDIMTERSEEEPDGCFLRIYYPTMLNSEAAKGLSSSSSMKSNISECNYYSTEKQNNISWLPKSEYRDGYICFIGKENSTLYNCLFNWFGGNVLLPVLWMSPVFSDDNINKFPVVIFSHGLGGMRTTYSTICIDLASHGFIVVAVEHRDGSASATYYLNECSLFDEEGSNVDKSDSIGCVLEEEWKMYEQHNRDDFVLRNKQVKIRQQECIQALELLHKLNNGETISNLLDTNMSSDHFKVMLLHFYLFN</sequence>
<organism evidence="5 6">
    <name type="scientific">Octopus sinensis</name>
    <name type="common">East Asian common octopus</name>
    <dbReference type="NCBI Taxonomy" id="2607531"/>
    <lineage>
        <taxon>Eukaryota</taxon>
        <taxon>Metazoa</taxon>
        <taxon>Spiralia</taxon>
        <taxon>Lophotrochozoa</taxon>
        <taxon>Mollusca</taxon>
        <taxon>Cephalopoda</taxon>
        <taxon>Coleoidea</taxon>
        <taxon>Octopodiformes</taxon>
        <taxon>Octopoda</taxon>
        <taxon>Incirrata</taxon>
        <taxon>Octopodidae</taxon>
        <taxon>Octopus</taxon>
    </lineage>
</organism>
<dbReference type="PANTHER" id="PTHR10272">
    <property type="entry name" value="PLATELET-ACTIVATING FACTOR ACETYLHYDROLASE"/>
    <property type="match status" value="1"/>
</dbReference>
<gene>
    <name evidence="6 7" type="primary">LOC115210501</name>
</gene>
<evidence type="ECO:0000256" key="2">
    <source>
        <dbReference type="ARBA" id="ARBA00022801"/>
    </source>
</evidence>
<dbReference type="Proteomes" id="UP000515154">
    <property type="component" value="Linkage group LG4"/>
</dbReference>